<dbReference type="AlphaFoldDB" id="A0A9W7M1F6"/>
<evidence type="ECO:0000313" key="3">
    <source>
        <dbReference type="Proteomes" id="UP001165190"/>
    </source>
</evidence>
<feature type="region of interest" description="Disordered" evidence="1">
    <location>
        <begin position="127"/>
        <end position="152"/>
    </location>
</feature>
<sequence>MNSIQASNRILPCISGPDPRKPEFLPSYPFVVCFNHKVPVTGSLKLLATSSSRRQRFAPLLNHNRYASVSKCRRGNTLCRLGGGEDKPAGENEVSPWNAIEKAIGNFGKKQSIEDVLRQQIEKREFAYEGSGKNPPGDGGGSGGGGGSGDGFGGSEDESLSGIFDETLQVVLATIGFIFLYVYIITGEELARLAKDYLKYLFGGSKSVRLKRAMFQWRSFFEKLTEKKEYDKFWLEKAIITTPTWYDGPDKYRRVLSSYIEYEDDDDDNDNDDEDDTNESYYDE</sequence>
<comment type="caution">
    <text evidence="2">The sequence shown here is derived from an EMBL/GenBank/DDBJ whole genome shotgun (WGS) entry which is preliminary data.</text>
</comment>
<dbReference type="OrthoDB" id="1680511at2759"/>
<proteinExistence type="predicted"/>
<keyword evidence="3" id="KW-1185">Reference proteome</keyword>
<protein>
    <recommendedName>
        <fullName evidence="4">Glycine-rich protein</fullName>
    </recommendedName>
</protein>
<evidence type="ECO:0000256" key="1">
    <source>
        <dbReference type="SAM" id="MobiDB-lite"/>
    </source>
</evidence>
<dbReference type="PANTHER" id="PTHR35483">
    <property type="entry name" value="NUCLEUSENVELOPE PROTEIN"/>
    <property type="match status" value="1"/>
</dbReference>
<organism evidence="2 3">
    <name type="scientific">Hibiscus trionum</name>
    <name type="common">Flower of an hour</name>
    <dbReference type="NCBI Taxonomy" id="183268"/>
    <lineage>
        <taxon>Eukaryota</taxon>
        <taxon>Viridiplantae</taxon>
        <taxon>Streptophyta</taxon>
        <taxon>Embryophyta</taxon>
        <taxon>Tracheophyta</taxon>
        <taxon>Spermatophyta</taxon>
        <taxon>Magnoliopsida</taxon>
        <taxon>eudicotyledons</taxon>
        <taxon>Gunneridae</taxon>
        <taxon>Pentapetalae</taxon>
        <taxon>rosids</taxon>
        <taxon>malvids</taxon>
        <taxon>Malvales</taxon>
        <taxon>Malvaceae</taxon>
        <taxon>Malvoideae</taxon>
        <taxon>Hibiscus</taxon>
    </lineage>
</organism>
<name>A0A9W7M1F6_HIBTR</name>
<feature type="compositionally biased region" description="Gly residues" evidence="1">
    <location>
        <begin position="137"/>
        <end position="152"/>
    </location>
</feature>
<accession>A0A9W7M1F6</accession>
<dbReference type="EMBL" id="BSYR01000020">
    <property type="protein sequence ID" value="GMI84111.1"/>
    <property type="molecule type" value="Genomic_DNA"/>
</dbReference>
<evidence type="ECO:0008006" key="4">
    <source>
        <dbReference type="Google" id="ProtNLM"/>
    </source>
</evidence>
<gene>
    <name evidence="2" type="ORF">HRI_002080400</name>
</gene>
<feature type="region of interest" description="Disordered" evidence="1">
    <location>
        <begin position="262"/>
        <end position="284"/>
    </location>
</feature>
<reference evidence="2" key="1">
    <citation type="submission" date="2023-05" db="EMBL/GenBank/DDBJ databases">
        <title>Genome and transcriptome analyses reveal genes involved in the formation of fine ridges on petal epidermal cells in Hibiscus trionum.</title>
        <authorList>
            <person name="Koshimizu S."/>
            <person name="Masuda S."/>
            <person name="Ishii T."/>
            <person name="Shirasu K."/>
            <person name="Hoshino A."/>
            <person name="Arita M."/>
        </authorList>
    </citation>
    <scope>NUCLEOTIDE SEQUENCE</scope>
    <source>
        <strain evidence="2">Hamamatsu line</strain>
    </source>
</reference>
<evidence type="ECO:0000313" key="2">
    <source>
        <dbReference type="EMBL" id="GMI84111.1"/>
    </source>
</evidence>
<dbReference type="GO" id="GO:0009507">
    <property type="term" value="C:chloroplast"/>
    <property type="evidence" value="ECO:0007669"/>
    <property type="project" value="TreeGrafter"/>
</dbReference>
<dbReference type="PANTHER" id="PTHR35483:SF1">
    <property type="entry name" value="GLYCINE-RICH PROTEIN-RELATED"/>
    <property type="match status" value="1"/>
</dbReference>
<dbReference type="Proteomes" id="UP001165190">
    <property type="component" value="Unassembled WGS sequence"/>
</dbReference>